<reference evidence="2" key="1">
    <citation type="submission" date="2021-01" db="EMBL/GenBank/DDBJ databases">
        <authorList>
            <person name="Corre E."/>
            <person name="Pelletier E."/>
            <person name="Niang G."/>
            <person name="Scheremetjew M."/>
            <person name="Finn R."/>
            <person name="Kale V."/>
            <person name="Holt S."/>
            <person name="Cochrane G."/>
            <person name="Meng A."/>
            <person name="Brown T."/>
            <person name="Cohen L."/>
        </authorList>
    </citation>
    <scope>NUCLEOTIDE SEQUENCE</scope>
    <source>
        <strain evidence="2">CCMP147</strain>
    </source>
</reference>
<gene>
    <name evidence="2" type="ORF">TDUB1175_LOCUS7607</name>
</gene>
<dbReference type="EMBL" id="HBED01015365">
    <property type="protein sequence ID" value="CAD8305842.1"/>
    <property type="molecule type" value="Transcribed_RNA"/>
</dbReference>
<organism evidence="2">
    <name type="scientific">Pseudictyota dubia</name>
    <dbReference type="NCBI Taxonomy" id="2749911"/>
    <lineage>
        <taxon>Eukaryota</taxon>
        <taxon>Sar</taxon>
        <taxon>Stramenopiles</taxon>
        <taxon>Ochrophyta</taxon>
        <taxon>Bacillariophyta</taxon>
        <taxon>Mediophyceae</taxon>
        <taxon>Biddulphiophycidae</taxon>
        <taxon>Eupodiscales</taxon>
        <taxon>Odontellaceae</taxon>
        <taxon>Pseudictyota</taxon>
    </lineage>
</organism>
<proteinExistence type="predicted"/>
<accession>A0A7R9VUH5</accession>
<feature type="region of interest" description="Disordered" evidence="1">
    <location>
        <begin position="1"/>
        <end position="89"/>
    </location>
</feature>
<evidence type="ECO:0000313" key="2">
    <source>
        <dbReference type="EMBL" id="CAD8305842.1"/>
    </source>
</evidence>
<sequence length="167" mass="18357">MSSRSRSKKQGSKEKKGRGFSLLRKVRSAPSLKALSRRNEDSCSTDASKELPNDGGAPQEMLVPITGSESESNGKGDRKPKTGLKRSVSFSGLNTMERIPSRHELLESCDAGELWFDGGDISRFAQKELSRRADLGITSTRALDSRVPESFEESVEINDDDMEGLTF</sequence>
<dbReference type="AlphaFoldDB" id="A0A7R9VUH5"/>
<feature type="compositionally biased region" description="Basic residues" evidence="1">
    <location>
        <begin position="1"/>
        <end position="18"/>
    </location>
</feature>
<evidence type="ECO:0000256" key="1">
    <source>
        <dbReference type="SAM" id="MobiDB-lite"/>
    </source>
</evidence>
<feature type="compositionally biased region" description="Basic and acidic residues" evidence="1">
    <location>
        <begin position="37"/>
        <end position="52"/>
    </location>
</feature>
<protein>
    <submittedName>
        <fullName evidence="2">Uncharacterized protein</fullName>
    </submittedName>
</protein>
<name>A0A7R9VUH5_9STRA</name>